<dbReference type="InterPro" id="IPR052906">
    <property type="entry name" value="Type_IV_Methyl-Rstrct_Enzyme"/>
</dbReference>
<dbReference type="GO" id="GO:0015666">
    <property type="term" value="F:restriction endodeoxyribonuclease activity"/>
    <property type="evidence" value="ECO:0007669"/>
    <property type="project" value="TreeGrafter"/>
</dbReference>
<keyword evidence="2" id="KW-0255">Endonuclease</keyword>
<dbReference type="EMBL" id="JAECZC010000015">
    <property type="protein sequence ID" value="MBH8562742.1"/>
    <property type="molecule type" value="Genomic_DNA"/>
</dbReference>
<dbReference type="PANTHER" id="PTHR30015:SF7">
    <property type="entry name" value="TYPE IV METHYL-DIRECTED RESTRICTION ENZYME ECOKMRR"/>
    <property type="match status" value="1"/>
</dbReference>
<accession>A0A8J7HSL8</accession>
<evidence type="ECO:0000313" key="2">
    <source>
        <dbReference type="EMBL" id="MBH8562742.1"/>
    </source>
</evidence>
<keyword evidence="3" id="KW-1185">Reference proteome</keyword>
<proteinExistence type="predicted"/>
<feature type="domain" description="Restriction endonuclease type IV Mrr" evidence="1">
    <location>
        <begin position="252"/>
        <end position="383"/>
    </location>
</feature>
<keyword evidence="2" id="KW-0378">Hydrolase</keyword>
<dbReference type="AlphaFoldDB" id="A0A8J7HSL8"/>
<protein>
    <submittedName>
        <fullName evidence="2">Restriction endonuclease</fullName>
    </submittedName>
</protein>
<keyword evidence="2" id="KW-0540">Nuclease</keyword>
<dbReference type="Pfam" id="PF04471">
    <property type="entry name" value="Mrr_cat"/>
    <property type="match status" value="1"/>
</dbReference>
<dbReference type="InterPro" id="IPR007560">
    <property type="entry name" value="Restrct_endonuc_IV_Mrr"/>
</dbReference>
<comment type="caution">
    <text evidence="2">The sequence shown here is derived from an EMBL/GenBank/DDBJ whole genome shotgun (WGS) entry which is preliminary data.</text>
</comment>
<dbReference type="GO" id="GO:0003677">
    <property type="term" value="F:DNA binding"/>
    <property type="evidence" value="ECO:0007669"/>
    <property type="project" value="InterPro"/>
</dbReference>
<dbReference type="Proteomes" id="UP000632766">
    <property type="component" value="Unassembled WGS sequence"/>
</dbReference>
<name>A0A8J7HSL8_9NOST</name>
<dbReference type="InterPro" id="IPR011335">
    <property type="entry name" value="Restrct_endonuc-II-like"/>
</dbReference>
<dbReference type="GO" id="GO:0009307">
    <property type="term" value="P:DNA restriction-modification system"/>
    <property type="evidence" value="ECO:0007669"/>
    <property type="project" value="InterPro"/>
</dbReference>
<dbReference type="RefSeq" id="WP_198124643.1">
    <property type="nucleotide sequence ID" value="NZ_JAECZC010000015.1"/>
</dbReference>
<dbReference type="InterPro" id="IPR011856">
    <property type="entry name" value="tRNA_endonuc-like_dom_sf"/>
</dbReference>
<dbReference type="Gene3D" id="3.40.1350.10">
    <property type="match status" value="1"/>
</dbReference>
<evidence type="ECO:0000313" key="3">
    <source>
        <dbReference type="Proteomes" id="UP000632766"/>
    </source>
</evidence>
<sequence length="398" mass="46040">MSQLDQALRQFEAVEANLVKLENLWNLLQNNIPEGIVFGVNPDYEDACRSYEHILTGLPLIDGWKPTSLPCSLDEIAQDRLDAHQVGVLEFEIEVERRIQEPGKELREYRFHFNQKRRKLVQNTVLEISHEIDQVLDRLQKIYPVDYKYEPVCKKIEDADWQILRNKIKQIDVLLGSSVPRTQGWNDIKRHISYAQINDLRDIVLYDWPSIKKGFQVSLYTANEPISVEINDLAELVASKPSGSISTRLNWEKLSAENFERLIFNLLTSEKQSYQNPEWLMHTNAPDRGRDLSVYRVYQDQLSGTIRKRIIIQCKHWLTKSVPPSEIIVLQGQVKLWEPPRVDILVIATTGRFTSDAVSYVEKHNQSDSAMTIELWPESHLESILASNPALVAEFGLR</sequence>
<evidence type="ECO:0000259" key="1">
    <source>
        <dbReference type="Pfam" id="PF04471"/>
    </source>
</evidence>
<reference evidence="2 3" key="1">
    <citation type="journal article" date="2021" name="Int. J. Syst. Evol. Microbiol.">
        <title>Amazonocrinis nigriterrae gen. nov., sp. nov., Atlanticothrix silvestris gen. nov., sp. nov. and Dendronalium phyllosphericum gen. nov., sp. nov., nostocacean cyanobacteria from Brazilian environments.</title>
        <authorList>
            <person name="Alvarenga D.O."/>
            <person name="Andreote A.P.D."/>
            <person name="Branco L.H.Z."/>
            <person name="Delbaje E."/>
            <person name="Cruz R.B."/>
            <person name="Varani A.M."/>
            <person name="Fiore M.F."/>
        </authorList>
    </citation>
    <scope>NUCLEOTIDE SEQUENCE [LARGE SCALE GENOMIC DNA]</scope>
    <source>
        <strain evidence="2 3">CENA67</strain>
    </source>
</reference>
<dbReference type="SUPFAM" id="SSF52980">
    <property type="entry name" value="Restriction endonuclease-like"/>
    <property type="match status" value="1"/>
</dbReference>
<organism evidence="2 3">
    <name type="scientific">Amazonocrinis nigriterrae CENA67</name>
    <dbReference type="NCBI Taxonomy" id="2794033"/>
    <lineage>
        <taxon>Bacteria</taxon>
        <taxon>Bacillati</taxon>
        <taxon>Cyanobacteriota</taxon>
        <taxon>Cyanophyceae</taxon>
        <taxon>Nostocales</taxon>
        <taxon>Nostocaceae</taxon>
        <taxon>Amazonocrinis</taxon>
        <taxon>Amazonocrinis nigriterrae</taxon>
    </lineage>
</organism>
<dbReference type="PANTHER" id="PTHR30015">
    <property type="entry name" value="MRR RESTRICTION SYSTEM PROTEIN"/>
    <property type="match status" value="1"/>
</dbReference>
<gene>
    <name evidence="2" type="ORF">I8748_11215</name>
</gene>